<feature type="domain" description="RRM" evidence="4">
    <location>
        <begin position="8"/>
        <end position="87"/>
    </location>
</feature>
<reference evidence="5" key="1">
    <citation type="journal article" date="2014" name="Insect Biochem. Mol. Biol.">
        <title>An insight into the sialome of the frog biting fly, Corethrella appendiculata.</title>
        <authorList>
            <person name="Ribeiro J.M.C."/>
            <person name="Chagas A.C."/>
            <person name="Pham V.M."/>
            <person name="Lounibos L.P."/>
            <person name="Calvo E."/>
        </authorList>
    </citation>
    <scope>NUCLEOTIDE SEQUENCE</scope>
    <source>
        <tissue evidence="5">Salivary glands</tissue>
    </source>
</reference>
<dbReference type="Pfam" id="PF00076">
    <property type="entry name" value="RRM_1"/>
    <property type="match status" value="2"/>
</dbReference>
<dbReference type="PANTHER" id="PTHR48027">
    <property type="entry name" value="HETEROGENEOUS NUCLEAR RIBONUCLEOPROTEIN 87F-RELATED"/>
    <property type="match status" value="1"/>
</dbReference>
<evidence type="ECO:0000256" key="2">
    <source>
        <dbReference type="PROSITE-ProRule" id="PRU00176"/>
    </source>
</evidence>
<dbReference type="CDD" id="cd12366">
    <property type="entry name" value="RRM1_RBM45"/>
    <property type="match status" value="1"/>
</dbReference>
<feature type="domain" description="RRM" evidence="4">
    <location>
        <begin position="109"/>
        <end position="197"/>
    </location>
</feature>
<dbReference type="EMBL" id="GANO01001676">
    <property type="protein sequence ID" value="JAB58195.1"/>
    <property type="molecule type" value="mRNA"/>
</dbReference>
<feature type="non-terminal residue" evidence="5">
    <location>
        <position position="1"/>
    </location>
</feature>
<dbReference type="InterPro" id="IPR035979">
    <property type="entry name" value="RBD_domain_sf"/>
</dbReference>
<dbReference type="FunFam" id="3.30.70.330:FF:000600">
    <property type="entry name" value="Uncharacterized protein, isoform A"/>
    <property type="match status" value="1"/>
</dbReference>
<dbReference type="AlphaFoldDB" id="U5EVX4"/>
<name>U5EVX4_9DIPT</name>
<evidence type="ECO:0000259" key="4">
    <source>
        <dbReference type="PROSITE" id="PS50102"/>
    </source>
</evidence>
<dbReference type="SMART" id="SM00360">
    <property type="entry name" value="RRM"/>
    <property type="match status" value="4"/>
</dbReference>
<dbReference type="InterPro" id="IPR012677">
    <property type="entry name" value="Nucleotide-bd_a/b_plait_sf"/>
</dbReference>
<evidence type="ECO:0000313" key="5">
    <source>
        <dbReference type="EMBL" id="JAB58195.1"/>
    </source>
</evidence>
<dbReference type="InterPro" id="IPR000504">
    <property type="entry name" value="RRM_dom"/>
</dbReference>
<evidence type="ECO:0000256" key="1">
    <source>
        <dbReference type="ARBA" id="ARBA00022884"/>
    </source>
</evidence>
<evidence type="ECO:0000256" key="3">
    <source>
        <dbReference type="SAM" id="MobiDB-lite"/>
    </source>
</evidence>
<feature type="domain" description="RRM" evidence="4">
    <location>
        <begin position="360"/>
        <end position="432"/>
    </location>
</feature>
<organism evidence="5">
    <name type="scientific">Corethrella appendiculata</name>
    <dbReference type="NCBI Taxonomy" id="1370023"/>
    <lineage>
        <taxon>Eukaryota</taxon>
        <taxon>Metazoa</taxon>
        <taxon>Ecdysozoa</taxon>
        <taxon>Arthropoda</taxon>
        <taxon>Hexapoda</taxon>
        <taxon>Insecta</taxon>
        <taxon>Pterygota</taxon>
        <taxon>Neoptera</taxon>
        <taxon>Endopterygota</taxon>
        <taxon>Diptera</taxon>
        <taxon>Nematocera</taxon>
        <taxon>Culicoidea</taxon>
        <taxon>Chaoboridae</taxon>
        <taxon>Corethrella</taxon>
    </lineage>
</organism>
<proteinExistence type="evidence at transcript level"/>
<keyword evidence="1 2" id="KW-0694">RNA-binding</keyword>
<dbReference type="Gene3D" id="3.30.70.330">
    <property type="match status" value="3"/>
</dbReference>
<feature type="compositionally biased region" description="Polar residues" evidence="3">
    <location>
        <begin position="210"/>
        <end position="222"/>
    </location>
</feature>
<dbReference type="InterPro" id="IPR034203">
    <property type="entry name" value="RBM45_RRM1"/>
</dbReference>
<feature type="region of interest" description="Disordered" evidence="3">
    <location>
        <begin position="198"/>
        <end position="223"/>
    </location>
</feature>
<sequence length="452" mass="50582">KNERDTMSRLFIICGKDVTESQLKIEFEKFGCVEEVWIVKNRGSGESKGVAYIKFAKTSEAAKALENLNGKTIGDNSKPMKVLVAAERTVGSVRSENEEEKNLRLFVIIPKNMTEDELNREFGKHGIVENISIVKDKQTKDGKGFAYIKYKKFSHAAIAYETVDPKYKAVFAEPKPQKRNLSSSSDGRRGYIDPFERRSAFNGDARGGNFNENRYENPSSSSFDRRSNNYGCGFNFSSGSKTNAADCVLTVLCSPYVNQDQLWRLFDIIPGLSSVCQIKNDGGTRTATVTVQYNNNQSALYAKEKLHGFEYPPGERLIIRVGNDNGVPNVDAFGDRDSNFCSVALPSIKPFAKSGSNVAQRCFIVCVPKPLPINILEQVFCRFGDLIDVYLLPNKKCGYAKYATEQAAKKAMEILHGAEILGVRLKVLEADELNVDRRKRMKPDDQMDMINN</sequence>
<dbReference type="GO" id="GO:0003723">
    <property type="term" value="F:RNA binding"/>
    <property type="evidence" value="ECO:0007669"/>
    <property type="project" value="UniProtKB-UniRule"/>
</dbReference>
<protein>
    <submittedName>
        <fullName evidence="5">Putative rna-binding protein cugbp1/bruno rrm superfamily</fullName>
    </submittedName>
</protein>
<dbReference type="SUPFAM" id="SSF54928">
    <property type="entry name" value="RNA-binding domain, RBD"/>
    <property type="match status" value="3"/>
</dbReference>
<accession>U5EVX4</accession>
<dbReference type="InterPro" id="IPR052462">
    <property type="entry name" value="SLIRP/GR-RBP-like"/>
</dbReference>
<dbReference type="PROSITE" id="PS50102">
    <property type="entry name" value="RRM"/>
    <property type="match status" value="3"/>
</dbReference>